<comment type="caution">
    <text evidence="2">The sequence shown here is derived from an EMBL/GenBank/DDBJ whole genome shotgun (WGS) entry which is preliminary data.</text>
</comment>
<feature type="signal peptide" evidence="1">
    <location>
        <begin position="1"/>
        <end position="28"/>
    </location>
</feature>
<feature type="chain" id="PRO_5042029282" evidence="1">
    <location>
        <begin position="29"/>
        <end position="426"/>
    </location>
</feature>
<gene>
    <name evidence="2" type="ORF">CYMTET_5728</name>
</gene>
<dbReference type="EMBL" id="LGRX02001162">
    <property type="protein sequence ID" value="KAK3286733.1"/>
    <property type="molecule type" value="Genomic_DNA"/>
</dbReference>
<dbReference type="AlphaFoldDB" id="A0AAE0GYY4"/>
<evidence type="ECO:0000256" key="1">
    <source>
        <dbReference type="SAM" id="SignalP"/>
    </source>
</evidence>
<organism evidence="2 3">
    <name type="scientific">Cymbomonas tetramitiformis</name>
    <dbReference type="NCBI Taxonomy" id="36881"/>
    <lineage>
        <taxon>Eukaryota</taxon>
        <taxon>Viridiplantae</taxon>
        <taxon>Chlorophyta</taxon>
        <taxon>Pyramimonadophyceae</taxon>
        <taxon>Pyramimonadales</taxon>
        <taxon>Pyramimonadaceae</taxon>
        <taxon>Cymbomonas</taxon>
    </lineage>
</organism>
<sequence>MPGIYQLNIVFAVICTLFPAICLRPAAGAPFRCVENIDICKRKMREHLRAKYEERRAREQVALKGKSGIFSPRGLRVAAPQPRDPRLNNDTNPRYLSRHLRIAVAVSGFTRTSDAEYRDSLDLAQNIVFPNVALGHEVHVFQHAWDIDGTRRTGSWVKDPRYDELGYWTATQSSLSQDELDIDAYKRILDKLFVNLTLEVESYADVSRQWLDRIRGKTQRRYRKGKTLHSIISKLGMWYGIGRSFDLMSRKFNASDIDVVIRTRPDLRYKGRVVFRGGKCGTILVTETYHQRQYELEQPIPGCLLDGSLHGPVAMSKTTVPSEHWRRMLRTSKQHQLETHLNLWYTGGTVIVPFRGEVKEGITDDMFAVGAYGPMQRFCAAYNNLDLYIDALWEELTPLQSEDITVLNAIHHHLWFQHFPQLIKKS</sequence>
<evidence type="ECO:0000313" key="2">
    <source>
        <dbReference type="EMBL" id="KAK3286733.1"/>
    </source>
</evidence>
<name>A0AAE0GYY4_9CHLO</name>
<keyword evidence="3" id="KW-1185">Reference proteome</keyword>
<keyword evidence="1" id="KW-0732">Signal</keyword>
<dbReference type="Proteomes" id="UP001190700">
    <property type="component" value="Unassembled WGS sequence"/>
</dbReference>
<reference evidence="2 3" key="1">
    <citation type="journal article" date="2015" name="Genome Biol. Evol.">
        <title>Comparative Genomics of a Bacterivorous Green Alga Reveals Evolutionary Causalities and Consequences of Phago-Mixotrophic Mode of Nutrition.</title>
        <authorList>
            <person name="Burns J.A."/>
            <person name="Paasch A."/>
            <person name="Narechania A."/>
            <person name="Kim E."/>
        </authorList>
    </citation>
    <scope>NUCLEOTIDE SEQUENCE [LARGE SCALE GENOMIC DNA]</scope>
    <source>
        <strain evidence="2 3">PLY_AMNH</strain>
    </source>
</reference>
<protein>
    <submittedName>
        <fullName evidence="2">Uncharacterized protein</fullName>
    </submittedName>
</protein>
<accession>A0AAE0GYY4</accession>
<proteinExistence type="predicted"/>
<evidence type="ECO:0000313" key="3">
    <source>
        <dbReference type="Proteomes" id="UP001190700"/>
    </source>
</evidence>